<evidence type="ECO:0000313" key="3">
    <source>
        <dbReference type="EMBL" id="AGT07343.1"/>
    </source>
</evidence>
<feature type="domain" description="SH3b" evidence="2">
    <location>
        <begin position="29"/>
        <end position="95"/>
    </location>
</feature>
<dbReference type="Gene3D" id="2.30.30.40">
    <property type="entry name" value="SH3 Domains"/>
    <property type="match status" value="1"/>
</dbReference>
<evidence type="ECO:0000256" key="1">
    <source>
        <dbReference type="SAM" id="SignalP"/>
    </source>
</evidence>
<dbReference type="InterPro" id="IPR003646">
    <property type="entry name" value="SH3-like_bac-type"/>
</dbReference>
<dbReference type="Proteomes" id="UP000015480">
    <property type="component" value="Chromosome"/>
</dbReference>
<feature type="chain" id="PRO_5004534813" description="SH3b domain-containing protein" evidence="1">
    <location>
        <begin position="20"/>
        <end position="209"/>
    </location>
</feature>
<keyword evidence="1" id="KW-0732">Signal</keyword>
<protein>
    <recommendedName>
        <fullName evidence="2">SH3b domain-containing protein</fullName>
    </recommendedName>
</protein>
<proteinExistence type="predicted"/>
<dbReference type="KEGG" id="pami:JCM7686_0232"/>
<dbReference type="EMBL" id="CP006650">
    <property type="protein sequence ID" value="AGT07343.1"/>
    <property type="molecule type" value="Genomic_DNA"/>
</dbReference>
<dbReference type="PROSITE" id="PS51781">
    <property type="entry name" value="SH3B"/>
    <property type="match status" value="1"/>
</dbReference>
<reference evidence="3" key="1">
    <citation type="journal article" date="2014" name="BMC Genomics">
        <title>Architecture and functions of a multipartite genome of the methylotrophic bacterium Paracoccus aminophilus JCM 7686, containing primary and secondary chromids.</title>
        <authorList>
            <person name="Dziewit L."/>
            <person name="Czarnecki J."/>
            <person name="Wibberg D."/>
            <person name="Radlinska M."/>
            <person name="Mrozek P."/>
            <person name="Szymczak M."/>
            <person name="Schluter A."/>
            <person name="Puhler A."/>
            <person name="Bartosik D."/>
        </authorList>
    </citation>
    <scope>NUCLEOTIDE SEQUENCE [LARGE SCALE GENOMIC DNA]</scope>
    <source>
        <strain evidence="3">JCM 7686</strain>
    </source>
</reference>
<evidence type="ECO:0000313" key="4">
    <source>
        <dbReference type="Proteomes" id="UP000015480"/>
    </source>
</evidence>
<keyword evidence="4" id="KW-1185">Reference proteome</keyword>
<dbReference type="eggNOG" id="COG4991">
    <property type="taxonomic scope" value="Bacteria"/>
</dbReference>
<dbReference type="eggNOG" id="COG3650">
    <property type="taxonomic scope" value="Bacteria"/>
</dbReference>
<dbReference type="Pfam" id="PF08239">
    <property type="entry name" value="SH3_3"/>
    <property type="match status" value="1"/>
</dbReference>
<accession>S5Y7M2</accession>
<dbReference type="HOGENOM" id="CLU_118088_0_0_5"/>
<dbReference type="SMART" id="SM00287">
    <property type="entry name" value="SH3b"/>
    <property type="match status" value="1"/>
</dbReference>
<evidence type="ECO:0000259" key="2">
    <source>
        <dbReference type="PROSITE" id="PS51781"/>
    </source>
</evidence>
<organism evidence="3 4">
    <name type="scientific">Paracoccus aminophilus JCM 7686</name>
    <dbReference type="NCBI Taxonomy" id="1367847"/>
    <lineage>
        <taxon>Bacteria</taxon>
        <taxon>Pseudomonadati</taxon>
        <taxon>Pseudomonadota</taxon>
        <taxon>Alphaproteobacteria</taxon>
        <taxon>Rhodobacterales</taxon>
        <taxon>Paracoccaceae</taxon>
        <taxon>Paracoccus</taxon>
    </lineage>
</organism>
<name>S5Y7M2_PARAH</name>
<dbReference type="AlphaFoldDB" id="S5Y7M2"/>
<dbReference type="OrthoDB" id="5489750at2"/>
<dbReference type="PATRIC" id="fig|1367847.3.peg.178"/>
<gene>
    <name evidence="3" type="ORF">JCM7686_0232</name>
</gene>
<dbReference type="RefSeq" id="WP_020948983.1">
    <property type="nucleotide sequence ID" value="NC_022041.1"/>
</dbReference>
<feature type="signal peptide" evidence="1">
    <location>
        <begin position="1"/>
        <end position="19"/>
    </location>
</feature>
<dbReference type="STRING" id="1367847.JCM7686_0232"/>
<sequence>MLRSLSLALALFAAVPAFAAPAAVLPGLADVADVAANDVLNVRAKPDAKSEIVTTLAPNAKGVEVLGFDPTGKWAKVSISESTGWASGRFLRLRKDLWPADGVPASLICSGTEPFWSLRRTPAGMEFSSPDSPVQRLELRKVMARGIDGDATRGLIAGNSEGRVTAVIQPEICSDGMSDRSFGLSATLILDGSAKSAQMLSGCCSVVPR</sequence>